<organism evidence="3 4">
    <name type="scientific">Cupriavidus nantongensis</name>
    <dbReference type="NCBI Taxonomy" id="1796606"/>
    <lineage>
        <taxon>Bacteria</taxon>
        <taxon>Pseudomonadati</taxon>
        <taxon>Pseudomonadota</taxon>
        <taxon>Betaproteobacteria</taxon>
        <taxon>Burkholderiales</taxon>
        <taxon>Burkholderiaceae</taxon>
        <taxon>Cupriavidus</taxon>
    </lineage>
</organism>
<reference evidence="3 4" key="1">
    <citation type="submission" date="2016-03" db="EMBL/GenBank/DDBJ databases">
        <title>Complete genome sequence of a novel chlorpyrifos degrading bacterium, Cupriavidus nantongensis sp. X1.</title>
        <authorList>
            <person name="Fang L."/>
        </authorList>
    </citation>
    <scope>NUCLEOTIDE SEQUENCE [LARGE SCALE GENOMIC DNA]</scope>
    <source>
        <strain evidence="3 4">X1</strain>
    </source>
</reference>
<keyword evidence="1 3" id="KW-0808">Transferase</keyword>
<dbReference type="SUPFAM" id="SSF89796">
    <property type="entry name" value="CoA-transferase family III (CaiB/BaiF)"/>
    <property type="match status" value="1"/>
</dbReference>
<dbReference type="STRING" id="1796606.A2G96_23490"/>
<dbReference type="EMBL" id="CP014845">
    <property type="protein sequence ID" value="AMR80798.1"/>
    <property type="molecule type" value="Genomic_DNA"/>
</dbReference>
<dbReference type="OrthoDB" id="5294844at2"/>
<evidence type="ECO:0000313" key="4">
    <source>
        <dbReference type="Proteomes" id="UP000075238"/>
    </source>
</evidence>
<dbReference type="InterPro" id="IPR050483">
    <property type="entry name" value="CoA-transferase_III_domain"/>
</dbReference>
<dbReference type="KEGG" id="cnan:A2G96_23490"/>
<dbReference type="InterPro" id="IPR023606">
    <property type="entry name" value="CoA-Trfase_III_dom_1_sf"/>
</dbReference>
<gene>
    <name evidence="3" type="ORF">A2G96_23490</name>
</gene>
<dbReference type="Proteomes" id="UP000075238">
    <property type="component" value="Chromosome 2"/>
</dbReference>
<evidence type="ECO:0000313" key="3">
    <source>
        <dbReference type="EMBL" id="AMR80798.1"/>
    </source>
</evidence>
<dbReference type="RefSeq" id="WP_062802624.1">
    <property type="nucleotide sequence ID" value="NZ_CP014845.1"/>
</dbReference>
<evidence type="ECO:0000256" key="2">
    <source>
        <dbReference type="SAM" id="MobiDB-lite"/>
    </source>
</evidence>
<dbReference type="PANTHER" id="PTHR48207:SF3">
    <property type="entry name" value="SUCCINATE--HYDROXYMETHYLGLUTARATE COA-TRANSFERASE"/>
    <property type="match status" value="1"/>
</dbReference>
<dbReference type="GO" id="GO:0008410">
    <property type="term" value="F:CoA-transferase activity"/>
    <property type="evidence" value="ECO:0007669"/>
    <property type="project" value="TreeGrafter"/>
</dbReference>
<name>A0A142JRT6_9BURK</name>
<dbReference type="Pfam" id="PF02515">
    <property type="entry name" value="CoA_transf_3"/>
    <property type="match status" value="1"/>
</dbReference>
<dbReference type="Gene3D" id="3.30.1540.10">
    <property type="entry name" value="formyl-coa transferase, domain 3"/>
    <property type="match status" value="1"/>
</dbReference>
<dbReference type="PANTHER" id="PTHR48207">
    <property type="entry name" value="SUCCINATE--HYDROXYMETHYLGLUTARATE COA-TRANSFERASE"/>
    <property type="match status" value="1"/>
</dbReference>
<dbReference type="InterPro" id="IPR003673">
    <property type="entry name" value="CoA-Trfase_fam_III"/>
</dbReference>
<dbReference type="Gene3D" id="3.40.50.10540">
    <property type="entry name" value="Crotonobetainyl-coa:carnitine coa-transferase, domain 1"/>
    <property type="match status" value="1"/>
</dbReference>
<protein>
    <submittedName>
        <fullName evidence="3">CoA-transferase</fullName>
    </submittedName>
</protein>
<feature type="region of interest" description="Disordered" evidence="2">
    <location>
        <begin position="53"/>
        <end position="73"/>
    </location>
</feature>
<proteinExistence type="predicted"/>
<dbReference type="InterPro" id="IPR044855">
    <property type="entry name" value="CoA-Trfase_III_dom3_sf"/>
</dbReference>
<accession>A0A142JRT6</accession>
<keyword evidence="4" id="KW-1185">Reference proteome</keyword>
<dbReference type="AlphaFoldDB" id="A0A142JRT6"/>
<evidence type="ECO:0000256" key="1">
    <source>
        <dbReference type="ARBA" id="ARBA00022679"/>
    </source>
</evidence>
<sequence length="420" mass="44766">MAGAQASARAQAPALGALAGVRVLDLSRILAGPWCAQNLADLGAEVIKVERPGAGDDTRSWGPPWLPGADGQPSRDATYFAGANRGKQSVTLDIASPQGQQIVRELAAKSQIVLENYKVGDLKRYGLDYDSLKAVNPALVYCSITGYGQTGPSAHKPGYDFIFQGLGGLMSVTGERDDLPGGGPQKVGVAVVDMLTGMYATVAVLAALRHAERTGEGQHIDMALLDAVVAVGATPIIAQRVTGQAMPRYGNAHANMVPYHVFATADGYMIVAAGNDGQWQAYCRGVERPDLAADERFATGPGRIIHRDTLVPLLEAHMRTRPTAHWVQALEAQGIPCGPINDYGQVLEDPQVRHRELQVDLVRDDGSLCPTVKSPLRLSATPVQYDAPPPRLGQHTEQVLETVLGLSAERIARLREQGVV</sequence>